<proteinExistence type="predicted"/>
<organism evidence="1">
    <name type="scientific">Myoviridae sp. ct3D84</name>
    <dbReference type="NCBI Taxonomy" id="2825023"/>
    <lineage>
        <taxon>Viruses</taxon>
        <taxon>Duplodnaviria</taxon>
        <taxon>Heunggongvirae</taxon>
        <taxon>Uroviricota</taxon>
        <taxon>Caudoviricetes</taxon>
    </lineage>
</organism>
<evidence type="ECO:0000313" key="1">
    <source>
        <dbReference type="EMBL" id="DAE03731.1"/>
    </source>
</evidence>
<accession>A0A8S5PBA1</accession>
<dbReference type="EMBL" id="BK015371">
    <property type="protein sequence ID" value="DAE03731.1"/>
    <property type="molecule type" value="Genomic_DNA"/>
</dbReference>
<protein>
    <submittedName>
        <fullName evidence="1">Uncharacterized protein</fullName>
    </submittedName>
</protein>
<name>A0A8S5PBA1_9CAUD</name>
<reference evidence="1" key="1">
    <citation type="journal article" date="2021" name="Proc. Natl. Acad. Sci. U.S.A.">
        <title>A Catalog of Tens of Thousands of Viruses from Human Metagenomes Reveals Hidden Associations with Chronic Diseases.</title>
        <authorList>
            <person name="Tisza M.J."/>
            <person name="Buck C.B."/>
        </authorList>
    </citation>
    <scope>NUCLEOTIDE SEQUENCE</scope>
    <source>
        <strain evidence="1">Ct3D84</strain>
    </source>
</reference>
<sequence length="124" mass="13779">MCIHNFKFLITSKNNSFRLGFHLDFLPYLVIIKVAGVRLPAHLVWRLSSGVLAEVATLFIYSLSIMRLTLSRSSSSVSQQVNRKTALGRTAEGCLFAYLLIRFSSFLSAFCSTAEKLTPARSAS</sequence>